<comment type="caution">
    <text evidence="2">The sequence shown here is derived from an EMBL/GenBank/DDBJ whole genome shotgun (WGS) entry which is preliminary data.</text>
</comment>
<dbReference type="Proteomes" id="UP000730482">
    <property type="component" value="Unassembled WGS sequence"/>
</dbReference>
<proteinExistence type="inferred from homology"/>
<evidence type="ECO:0000256" key="1">
    <source>
        <dbReference type="ARBA" id="ARBA00006479"/>
    </source>
</evidence>
<evidence type="ECO:0000313" key="2">
    <source>
        <dbReference type="EMBL" id="MBS2550355.1"/>
    </source>
</evidence>
<dbReference type="InterPro" id="IPR036388">
    <property type="entry name" value="WH-like_DNA-bd_sf"/>
</dbReference>
<dbReference type="RefSeq" id="WP_212012942.1">
    <property type="nucleotide sequence ID" value="NZ_JAAFYZ010000100.1"/>
</dbReference>
<reference evidence="2 3" key="1">
    <citation type="submission" date="2020-02" db="EMBL/GenBank/DDBJ databases">
        <title>Acidophilic actinobacteria isolated from forest soil.</title>
        <authorList>
            <person name="Golinska P."/>
        </authorList>
    </citation>
    <scope>NUCLEOTIDE SEQUENCE [LARGE SCALE GENOMIC DNA]</scope>
    <source>
        <strain evidence="2 3">NL8</strain>
    </source>
</reference>
<name>A0ABS5KWA9_9ACTN</name>
<dbReference type="PANTHER" id="PTHR18964:SF149">
    <property type="entry name" value="BIFUNCTIONAL UDP-N-ACETYLGLUCOSAMINE 2-EPIMERASE_N-ACETYLMANNOSAMINE KINASE"/>
    <property type="match status" value="1"/>
</dbReference>
<gene>
    <name evidence="2" type="ORF">KGQ19_26140</name>
</gene>
<keyword evidence="3" id="KW-1185">Reference proteome</keyword>
<organism evidence="2 3">
    <name type="scientific">Catenulispora pinistramenti</name>
    <dbReference type="NCBI Taxonomy" id="2705254"/>
    <lineage>
        <taxon>Bacteria</taxon>
        <taxon>Bacillati</taxon>
        <taxon>Actinomycetota</taxon>
        <taxon>Actinomycetes</taxon>
        <taxon>Catenulisporales</taxon>
        <taxon>Catenulisporaceae</taxon>
        <taxon>Catenulispora</taxon>
    </lineage>
</organism>
<dbReference type="InterPro" id="IPR000600">
    <property type="entry name" value="ROK"/>
</dbReference>
<dbReference type="SUPFAM" id="SSF53067">
    <property type="entry name" value="Actin-like ATPase domain"/>
    <property type="match status" value="1"/>
</dbReference>
<sequence>MTRARDARWSGALGVLDEVRRAPGGTRAEAARRLGLGSGSATEITARLRALDLLDEVPAPAVGRGRPTTRLLPHPRGPLVAVVEVRYEGWRCAVSGIDGRPSTVLAGPRRHGTEPQVVGEIADALRDVKRRYGRRLRAVSVNAAGVVRDRRLVRPTTLGWEPTDLTAILPDESTPLVIGNDATLAGLAEARGGAGVGAGTVLYLTVEVGLGGVLVIDGVPAVGGSGAGGEYGHMPFGDRSRRCPCGARGCWDNEVDGRALARHLGVGQPDDPRAFAVQVLERAERGGDADAVAAVRRVADALACGVAGLVNAHDPDVVTLGGLAPLIRAAAQDDFDAAYLDGLMEFRRADPIPLRAASLGDDSALIGAAAAGLDVVLSEAGLDQWAADFERAAARG</sequence>
<dbReference type="InterPro" id="IPR043129">
    <property type="entry name" value="ATPase_NBD"/>
</dbReference>
<dbReference type="PANTHER" id="PTHR18964">
    <property type="entry name" value="ROK (REPRESSOR, ORF, KINASE) FAMILY"/>
    <property type="match status" value="1"/>
</dbReference>
<dbReference type="Gene3D" id="1.10.10.10">
    <property type="entry name" value="Winged helix-like DNA-binding domain superfamily/Winged helix DNA-binding domain"/>
    <property type="match status" value="1"/>
</dbReference>
<comment type="similarity">
    <text evidence="1">Belongs to the ROK (NagC/XylR) family.</text>
</comment>
<dbReference type="EMBL" id="JAAFYZ010000100">
    <property type="protein sequence ID" value="MBS2550355.1"/>
    <property type="molecule type" value="Genomic_DNA"/>
</dbReference>
<accession>A0ABS5KWA9</accession>
<dbReference type="Pfam" id="PF00480">
    <property type="entry name" value="ROK"/>
    <property type="match status" value="1"/>
</dbReference>
<dbReference type="Gene3D" id="3.30.420.40">
    <property type="match status" value="2"/>
</dbReference>
<evidence type="ECO:0000313" key="3">
    <source>
        <dbReference type="Proteomes" id="UP000730482"/>
    </source>
</evidence>
<protein>
    <submittedName>
        <fullName evidence="2">ROK family transcriptional regulator</fullName>
    </submittedName>
</protein>